<name>A0A381T8I1_9ZZZZ</name>
<gene>
    <name evidence="1" type="ORF">METZ01_LOCUS63861</name>
</gene>
<organism evidence="1">
    <name type="scientific">marine metagenome</name>
    <dbReference type="NCBI Taxonomy" id="408172"/>
    <lineage>
        <taxon>unclassified sequences</taxon>
        <taxon>metagenomes</taxon>
        <taxon>ecological metagenomes</taxon>
    </lineage>
</organism>
<accession>A0A381T8I1</accession>
<protein>
    <submittedName>
        <fullName evidence="1">Uncharacterized protein</fullName>
    </submittedName>
</protein>
<reference evidence="1" key="1">
    <citation type="submission" date="2018-05" db="EMBL/GenBank/DDBJ databases">
        <authorList>
            <person name="Lanie J.A."/>
            <person name="Ng W.-L."/>
            <person name="Kazmierczak K.M."/>
            <person name="Andrzejewski T.M."/>
            <person name="Davidsen T.M."/>
            <person name="Wayne K.J."/>
            <person name="Tettelin H."/>
            <person name="Glass J.I."/>
            <person name="Rusch D."/>
            <person name="Podicherti R."/>
            <person name="Tsui H.-C.T."/>
            <person name="Winkler M.E."/>
        </authorList>
    </citation>
    <scope>NUCLEOTIDE SEQUENCE</scope>
</reference>
<evidence type="ECO:0000313" key="1">
    <source>
        <dbReference type="EMBL" id="SVA11007.1"/>
    </source>
</evidence>
<proteinExistence type="predicted"/>
<dbReference type="EMBL" id="UINC01004003">
    <property type="protein sequence ID" value="SVA11007.1"/>
    <property type="molecule type" value="Genomic_DNA"/>
</dbReference>
<dbReference type="AlphaFoldDB" id="A0A381T8I1"/>
<sequence length="343" mass="39529">MFDPNIPDEDKELIFPEIRKAEARYIPYHLKKTLQDTGFWGGVWVLPEKSEAIDLIISGRIEVSNGLDVSIRIGAWDITGKEWVNKVYSSTIAQSSYSKRRDLTQDPYQNIYNKIANDLVQIKQDLKQQELQRINEIGDIRFAAELIPGVYKDYLTKNKKNIYEAVRLPDNEDSMMQRVYNIQEREFLLLDTLNEYYAQLYENISQPYENWRKLSREDMITYEELKKSARTRKMLGAAALIGAIVSDGDSQASKSMQQMAIYGGMEAMKSGFSKTSEAKIYKESMKELGTAFDTEAEPLIIELEGQTIRLTGSAQEKFLEWRKLLKQIYTDETGFLISTPSVQ</sequence>